<dbReference type="AlphaFoldDB" id="A0A6C0HQS9"/>
<evidence type="ECO:0000313" key="1">
    <source>
        <dbReference type="EMBL" id="QHT83041.1"/>
    </source>
</evidence>
<reference evidence="1" key="1">
    <citation type="journal article" date="2020" name="Nature">
        <title>Giant virus diversity and host interactions through global metagenomics.</title>
        <authorList>
            <person name="Schulz F."/>
            <person name="Roux S."/>
            <person name="Paez-Espino D."/>
            <person name="Jungbluth S."/>
            <person name="Walsh D.A."/>
            <person name="Denef V.J."/>
            <person name="McMahon K.D."/>
            <person name="Konstantinidis K.T."/>
            <person name="Eloe-Fadrosh E.A."/>
            <person name="Kyrpides N.C."/>
            <person name="Woyke T."/>
        </authorList>
    </citation>
    <scope>NUCLEOTIDE SEQUENCE</scope>
    <source>
        <strain evidence="1">GVMAG-M-3300023184-167</strain>
    </source>
</reference>
<protein>
    <submittedName>
        <fullName evidence="1">Uncharacterized protein</fullName>
    </submittedName>
</protein>
<name>A0A6C0HQS9_9ZZZZ</name>
<accession>A0A6C0HQS9</accession>
<organism evidence="1">
    <name type="scientific">viral metagenome</name>
    <dbReference type="NCBI Taxonomy" id="1070528"/>
    <lineage>
        <taxon>unclassified sequences</taxon>
        <taxon>metagenomes</taxon>
        <taxon>organismal metagenomes</taxon>
    </lineage>
</organism>
<proteinExistence type="predicted"/>
<dbReference type="EMBL" id="MN740006">
    <property type="protein sequence ID" value="QHT83041.1"/>
    <property type="molecule type" value="Genomic_DNA"/>
</dbReference>
<sequence>MKTIRNIRKLKRTVKQRGGFKGGGFKEIIDFIMGIVDTISMLLGLSNKEKNKLAKESLANINIISSAKEGNMEQTFVEIASLLNREVVSLSTREKWRIFRNIRDFLKKPKGLFERNKNYYVNINGVWFELGEIESVDIIDVIDEQPLLVTYDHDGFINNIIDITAFGIKQTDEAIVYEGRDFVNILNKEVKKKQKAAEDKMKYEDKKVAAYKINDGVKTFIPEEYK</sequence>